<evidence type="ECO:0000313" key="8">
    <source>
        <dbReference type="Proteomes" id="UP000240317"/>
    </source>
</evidence>
<comment type="cofactor">
    <cofactor evidence="5">
        <name>FAD</name>
        <dbReference type="ChEBI" id="CHEBI:57692"/>
    </cofactor>
    <text evidence="5">Binds 1 FAD per subunit.</text>
</comment>
<keyword evidence="8" id="KW-1185">Reference proteome</keyword>
<keyword evidence="3 5" id="KW-0521">NADP</keyword>
<dbReference type="InterPro" id="IPR023753">
    <property type="entry name" value="FAD/NAD-binding_dom"/>
</dbReference>
<feature type="binding site" evidence="5">
    <location>
        <position position="125"/>
    </location>
    <ligand>
        <name>FAD</name>
        <dbReference type="ChEBI" id="CHEBI:57692"/>
    </ligand>
</feature>
<keyword evidence="2 5" id="KW-0274">FAD</keyword>
<dbReference type="InterPro" id="IPR036188">
    <property type="entry name" value="FAD/NAD-bd_sf"/>
</dbReference>
<feature type="domain" description="FAD/NAD(P)-binding" evidence="6">
    <location>
        <begin position="7"/>
        <end position="302"/>
    </location>
</feature>
<reference evidence="7 8" key="1">
    <citation type="submission" date="2018-03" db="EMBL/GenBank/DDBJ databases">
        <title>Draft genome of Deinococcus sp. OD32.</title>
        <authorList>
            <person name="Wang X.-P."/>
            <person name="Du Z.-J."/>
        </authorList>
    </citation>
    <scope>NUCLEOTIDE SEQUENCE [LARGE SCALE GENOMIC DNA]</scope>
    <source>
        <strain evidence="7 8">OD32</strain>
    </source>
</reference>
<dbReference type="InterPro" id="IPR022890">
    <property type="entry name" value="Fd--NADP_Rdtase_type_2"/>
</dbReference>
<accession>A0A2T3WC56</accession>
<gene>
    <name evidence="7" type="ORF">C8263_00090</name>
</gene>
<dbReference type="AlphaFoldDB" id="A0A2T3WC56"/>
<comment type="catalytic activity">
    <reaction evidence="5">
        <text>2 reduced [2Fe-2S]-[ferredoxin] + NADP(+) + H(+) = 2 oxidized [2Fe-2S]-[ferredoxin] + NADPH</text>
        <dbReference type="Rhea" id="RHEA:20125"/>
        <dbReference type="Rhea" id="RHEA-COMP:10000"/>
        <dbReference type="Rhea" id="RHEA-COMP:10001"/>
        <dbReference type="ChEBI" id="CHEBI:15378"/>
        <dbReference type="ChEBI" id="CHEBI:33737"/>
        <dbReference type="ChEBI" id="CHEBI:33738"/>
        <dbReference type="ChEBI" id="CHEBI:57783"/>
        <dbReference type="ChEBI" id="CHEBI:58349"/>
        <dbReference type="EC" id="1.18.1.2"/>
    </reaction>
</comment>
<dbReference type="EMBL" id="PYSV01000001">
    <property type="protein sequence ID" value="PTA69476.1"/>
    <property type="molecule type" value="Genomic_DNA"/>
</dbReference>
<dbReference type="GO" id="GO:0050661">
    <property type="term" value="F:NADP binding"/>
    <property type="evidence" value="ECO:0007669"/>
    <property type="project" value="UniProtKB-UniRule"/>
</dbReference>
<evidence type="ECO:0000256" key="5">
    <source>
        <dbReference type="HAMAP-Rule" id="MF_01685"/>
    </source>
</evidence>
<keyword evidence="1 5" id="KW-0285">Flavoprotein</keyword>
<comment type="caution">
    <text evidence="5">Lacks conserved residue(s) required for the propagation of feature annotation.</text>
</comment>
<dbReference type="GO" id="GO:0004324">
    <property type="term" value="F:ferredoxin-NADP+ reductase activity"/>
    <property type="evidence" value="ECO:0007669"/>
    <property type="project" value="UniProtKB-UniRule"/>
</dbReference>
<feature type="binding site" evidence="5">
    <location>
        <position position="280"/>
    </location>
    <ligand>
        <name>FAD</name>
        <dbReference type="ChEBI" id="CHEBI:57692"/>
    </ligand>
</feature>
<feature type="binding site" evidence="5">
    <location>
        <position position="48"/>
    </location>
    <ligand>
        <name>FAD</name>
        <dbReference type="ChEBI" id="CHEBI:57692"/>
    </ligand>
</feature>
<dbReference type="GO" id="GO:0050660">
    <property type="term" value="F:flavin adenine dinucleotide binding"/>
    <property type="evidence" value="ECO:0007669"/>
    <property type="project" value="UniProtKB-UniRule"/>
</dbReference>
<evidence type="ECO:0000313" key="7">
    <source>
        <dbReference type="EMBL" id="PTA69476.1"/>
    </source>
</evidence>
<dbReference type="HAMAP" id="MF_01685">
    <property type="entry name" value="FENR2"/>
    <property type="match status" value="1"/>
</dbReference>
<dbReference type="PRINTS" id="PR00368">
    <property type="entry name" value="FADPNR"/>
</dbReference>
<dbReference type="InterPro" id="IPR050097">
    <property type="entry name" value="Ferredoxin-NADP_redctase_2"/>
</dbReference>
<dbReference type="SUPFAM" id="SSF51905">
    <property type="entry name" value="FAD/NAD(P)-binding domain"/>
    <property type="match status" value="1"/>
</dbReference>
<name>A0A2T3WC56_9DEIO</name>
<comment type="subunit">
    <text evidence="5">Homodimer.</text>
</comment>
<evidence type="ECO:0000256" key="1">
    <source>
        <dbReference type="ARBA" id="ARBA00022630"/>
    </source>
</evidence>
<comment type="caution">
    <text evidence="7">The sequence shown here is derived from an EMBL/GenBank/DDBJ whole genome shotgun (WGS) entry which is preliminary data.</text>
</comment>
<sequence>MTDLHADVVVIGAGPAGLHAAFYAAWRGLQVRLLDARGEPGGQLSALYPDKRVYDVPGLPAVPAAEVVAGLVRQLDGLKVQLHLHTLAQGLERTGEGWQVQTQTPEGQRTFTAPAVILAPGLGALLPREARVAGEHADVHTDLPEPGSLRGRRVLVVGGVPQATRAALELAEAGAQVTLTHRRAGFRGRPAELAALAAAQAAGTLAVLAPAALTHLSPGAAHLTVNGEPQTLPADTVLVLNGYLPDLSPALGWPLDWQGEYVPDGPGGATALPGVFVAGDVAQSGGDFKLISVGLAQAAVAANHAVHHVRPDLKVRPGHSSEKRLS</sequence>
<dbReference type="Pfam" id="PF07992">
    <property type="entry name" value="Pyr_redox_2"/>
    <property type="match status" value="1"/>
</dbReference>
<dbReference type="PRINTS" id="PR00469">
    <property type="entry name" value="PNDRDTASEII"/>
</dbReference>
<feature type="binding site" evidence="5">
    <location>
        <position position="35"/>
    </location>
    <ligand>
        <name>FAD</name>
        <dbReference type="ChEBI" id="CHEBI:57692"/>
    </ligand>
</feature>
<dbReference type="EC" id="1.18.1.2" evidence="5"/>
<evidence type="ECO:0000256" key="2">
    <source>
        <dbReference type="ARBA" id="ARBA00022827"/>
    </source>
</evidence>
<feature type="binding site" evidence="5">
    <location>
        <position position="88"/>
    </location>
    <ligand>
        <name>FAD</name>
        <dbReference type="ChEBI" id="CHEBI:57692"/>
    </ligand>
</feature>
<proteinExistence type="inferred from homology"/>
<evidence type="ECO:0000256" key="4">
    <source>
        <dbReference type="ARBA" id="ARBA00023002"/>
    </source>
</evidence>
<organism evidence="7 8">
    <name type="scientific">Deinococcus arcticus</name>
    <dbReference type="NCBI Taxonomy" id="2136176"/>
    <lineage>
        <taxon>Bacteria</taxon>
        <taxon>Thermotogati</taxon>
        <taxon>Deinococcota</taxon>
        <taxon>Deinococci</taxon>
        <taxon>Deinococcales</taxon>
        <taxon>Deinococcaceae</taxon>
        <taxon>Deinococcus</taxon>
    </lineage>
</organism>
<comment type="similarity">
    <text evidence="5">Belongs to the ferredoxin--NADP reductase type 2 family.</text>
</comment>
<dbReference type="PANTHER" id="PTHR48105">
    <property type="entry name" value="THIOREDOXIN REDUCTASE 1-RELATED-RELATED"/>
    <property type="match status" value="1"/>
</dbReference>
<protein>
    <recommendedName>
        <fullName evidence="5">Ferredoxin--NADP reductase</fullName>
        <shortName evidence="5">FNR</shortName>
        <shortName evidence="5">Fd-NADP(+) reductase</shortName>
        <ecNumber evidence="5">1.18.1.2</ecNumber>
    </recommendedName>
</protein>
<keyword evidence="4 5" id="KW-0560">Oxidoreductase</keyword>
<evidence type="ECO:0000256" key="3">
    <source>
        <dbReference type="ARBA" id="ARBA00022857"/>
    </source>
</evidence>
<dbReference type="Proteomes" id="UP000240317">
    <property type="component" value="Unassembled WGS sequence"/>
</dbReference>
<dbReference type="Gene3D" id="3.50.50.60">
    <property type="entry name" value="FAD/NAD(P)-binding domain"/>
    <property type="match status" value="2"/>
</dbReference>
<feature type="binding site" evidence="5">
    <location>
        <position position="43"/>
    </location>
    <ligand>
        <name>FAD</name>
        <dbReference type="ChEBI" id="CHEBI:57692"/>
    </ligand>
</feature>
<feature type="binding site" evidence="5">
    <location>
        <position position="321"/>
    </location>
    <ligand>
        <name>FAD</name>
        <dbReference type="ChEBI" id="CHEBI:57692"/>
    </ligand>
</feature>
<evidence type="ECO:0000259" key="6">
    <source>
        <dbReference type="Pfam" id="PF07992"/>
    </source>
</evidence>